<organism evidence="1 2">
    <name type="scientific">Microbacterium pumilum</name>
    <dbReference type="NCBI Taxonomy" id="344165"/>
    <lineage>
        <taxon>Bacteria</taxon>
        <taxon>Bacillati</taxon>
        <taxon>Actinomycetota</taxon>
        <taxon>Actinomycetes</taxon>
        <taxon>Micrococcales</taxon>
        <taxon>Microbacteriaceae</taxon>
        <taxon>Microbacterium</taxon>
    </lineage>
</organism>
<gene>
    <name evidence="1" type="ORF">GCM10009777_34800</name>
</gene>
<name>A0ABN2T090_9MICO</name>
<dbReference type="RefSeq" id="WP_344065248.1">
    <property type="nucleotide sequence ID" value="NZ_BAAAOH010000001.1"/>
</dbReference>
<evidence type="ECO:0000313" key="2">
    <source>
        <dbReference type="Proteomes" id="UP001500326"/>
    </source>
</evidence>
<sequence length="254" mass="27143">MYMALPTGSSSDGDAVEGHSYGAVILAEADVKEVELLEVLRGIRFSGWIGPPRDGWVVVLGDPGDGVVADGRRGVIEVAGLLAEHRERPVLAVRVRSDRQLGIVAWRAGDEVGRYCSDPSREPGADKDVLDQPFGAELAESLAEMFDRADAEDQLTELLEEVLDPDSVYESDRLRTVLRLLGLPSWIMAAGALPHDVPTGPKAAEFTRLRGGVTGISGRAIAGALGPVRRRQNPPPVIADPPTGGGAGFEEWMF</sequence>
<reference evidence="1 2" key="1">
    <citation type="journal article" date="2019" name="Int. J. Syst. Evol. Microbiol.">
        <title>The Global Catalogue of Microorganisms (GCM) 10K type strain sequencing project: providing services to taxonomists for standard genome sequencing and annotation.</title>
        <authorList>
            <consortium name="The Broad Institute Genomics Platform"/>
            <consortium name="The Broad Institute Genome Sequencing Center for Infectious Disease"/>
            <person name="Wu L."/>
            <person name="Ma J."/>
        </authorList>
    </citation>
    <scope>NUCLEOTIDE SEQUENCE [LARGE SCALE GENOMIC DNA]</scope>
    <source>
        <strain evidence="1 2">JCM 14902</strain>
    </source>
</reference>
<dbReference type="Proteomes" id="UP001500326">
    <property type="component" value="Unassembled WGS sequence"/>
</dbReference>
<comment type="caution">
    <text evidence="1">The sequence shown here is derived from an EMBL/GenBank/DDBJ whole genome shotgun (WGS) entry which is preliminary data.</text>
</comment>
<accession>A0ABN2T090</accession>
<proteinExistence type="predicted"/>
<keyword evidence="2" id="KW-1185">Reference proteome</keyword>
<evidence type="ECO:0000313" key="1">
    <source>
        <dbReference type="EMBL" id="GAA1995557.1"/>
    </source>
</evidence>
<dbReference type="EMBL" id="BAAAOH010000001">
    <property type="protein sequence ID" value="GAA1995557.1"/>
    <property type="molecule type" value="Genomic_DNA"/>
</dbReference>
<protein>
    <submittedName>
        <fullName evidence="1">Uncharacterized protein</fullName>
    </submittedName>
</protein>